<dbReference type="RefSeq" id="WP_133207046.1">
    <property type="nucleotide sequence ID" value="NZ_SMRU01000060.1"/>
</dbReference>
<dbReference type="InterPro" id="IPR016174">
    <property type="entry name" value="Di-haem_cyt_TM"/>
</dbReference>
<evidence type="ECO:0008006" key="5">
    <source>
        <dbReference type="Google" id="ProtNLM"/>
    </source>
</evidence>
<organism evidence="3 4">
    <name type="scientific">Arthrobacter terricola</name>
    <dbReference type="NCBI Taxonomy" id="2547396"/>
    <lineage>
        <taxon>Bacteria</taxon>
        <taxon>Bacillati</taxon>
        <taxon>Actinomycetota</taxon>
        <taxon>Actinomycetes</taxon>
        <taxon>Micrococcales</taxon>
        <taxon>Micrococcaceae</taxon>
        <taxon>Arthrobacter</taxon>
    </lineage>
</organism>
<feature type="transmembrane region" description="Helical" evidence="2">
    <location>
        <begin position="103"/>
        <end position="125"/>
    </location>
</feature>
<evidence type="ECO:0000313" key="4">
    <source>
        <dbReference type="Proteomes" id="UP000295511"/>
    </source>
</evidence>
<dbReference type="OrthoDB" id="2376657at2"/>
<keyword evidence="2" id="KW-0472">Membrane</keyword>
<feature type="transmembrane region" description="Helical" evidence="2">
    <location>
        <begin position="221"/>
        <end position="242"/>
    </location>
</feature>
<reference evidence="3 4" key="1">
    <citation type="submission" date="2019-03" db="EMBL/GenBank/DDBJ databases">
        <title>Whole genome sequence of Arthrobacter sp JH1-1.</title>
        <authorList>
            <person name="Trinh H.N."/>
        </authorList>
    </citation>
    <scope>NUCLEOTIDE SEQUENCE [LARGE SCALE GENOMIC DNA]</scope>
    <source>
        <strain evidence="3 4">JH1-1</strain>
    </source>
</reference>
<sequence>MSEQQPEQPSGAEAPGAGDEPSGVDGNERLTALTGAVVLVLSVAEIATVPTLGSLMAAHFFVGVLLAGPVVAKTASTGWRFIRYYSRDPAYRRKGAPRPLLRVIAPLLAASTLTLIGSGIALAITGPAPEILIRVHVVSFLVWLATIAVHVFAYVRRVPGLIAEDWHRHPLRQKRRDARAPEPSGRRMRLAVNIAALVPAATAAVLLRPTAAPWVGSRGQAVTGPGVLGVAVSIATAVAVMLKRR</sequence>
<evidence type="ECO:0000256" key="2">
    <source>
        <dbReference type="SAM" id="Phobius"/>
    </source>
</evidence>
<feature type="transmembrane region" description="Helical" evidence="2">
    <location>
        <begin position="58"/>
        <end position="82"/>
    </location>
</feature>
<feature type="transmembrane region" description="Helical" evidence="2">
    <location>
        <begin position="190"/>
        <end position="209"/>
    </location>
</feature>
<keyword evidence="2" id="KW-0812">Transmembrane</keyword>
<keyword evidence="4" id="KW-1185">Reference proteome</keyword>
<dbReference type="AlphaFoldDB" id="A0A4R5K5C4"/>
<evidence type="ECO:0000256" key="1">
    <source>
        <dbReference type="SAM" id="MobiDB-lite"/>
    </source>
</evidence>
<dbReference type="Proteomes" id="UP000295511">
    <property type="component" value="Unassembled WGS sequence"/>
</dbReference>
<gene>
    <name evidence="3" type="ORF">E1809_25545</name>
</gene>
<comment type="caution">
    <text evidence="3">The sequence shown here is derived from an EMBL/GenBank/DDBJ whole genome shotgun (WGS) entry which is preliminary data.</text>
</comment>
<proteinExistence type="predicted"/>
<keyword evidence="2" id="KW-1133">Transmembrane helix</keyword>
<dbReference type="GO" id="GO:0016020">
    <property type="term" value="C:membrane"/>
    <property type="evidence" value="ECO:0007669"/>
    <property type="project" value="InterPro"/>
</dbReference>
<accession>A0A4R5K5C4</accession>
<dbReference type="EMBL" id="SMRU01000060">
    <property type="protein sequence ID" value="TDF86740.1"/>
    <property type="molecule type" value="Genomic_DNA"/>
</dbReference>
<dbReference type="SUPFAM" id="SSF81342">
    <property type="entry name" value="Transmembrane di-heme cytochromes"/>
    <property type="match status" value="1"/>
</dbReference>
<protein>
    <recommendedName>
        <fullName evidence="5">DUF4405 domain-containing protein</fullName>
    </recommendedName>
</protein>
<feature type="transmembrane region" description="Helical" evidence="2">
    <location>
        <begin position="131"/>
        <end position="155"/>
    </location>
</feature>
<dbReference type="GO" id="GO:0022904">
    <property type="term" value="P:respiratory electron transport chain"/>
    <property type="evidence" value="ECO:0007669"/>
    <property type="project" value="InterPro"/>
</dbReference>
<evidence type="ECO:0000313" key="3">
    <source>
        <dbReference type="EMBL" id="TDF86740.1"/>
    </source>
</evidence>
<name>A0A4R5K5C4_9MICC</name>
<feature type="region of interest" description="Disordered" evidence="1">
    <location>
        <begin position="1"/>
        <end position="26"/>
    </location>
</feature>